<dbReference type="Pfam" id="PF00668">
    <property type="entry name" value="Condensation"/>
    <property type="match status" value="1"/>
</dbReference>
<evidence type="ECO:0000259" key="4">
    <source>
        <dbReference type="PROSITE" id="PS50075"/>
    </source>
</evidence>
<dbReference type="Proteomes" id="UP000295550">
    <property type="component" value="Unassembled WGS sequence"/>
</dbReference>
<sequence>PQGEAEILLAAIWSELLGIEQVSRHDSFFALGGHSLLAVRMIERLRNAGLTLAVRDLFQSPVLSAFAQTVGQARALTVPMNVITPATIALIPAMLPLIELAQPEIDHIVKQVPGGITNIQDIYALSPLQDGILFHHLLANKGDPYLLAYPMAFADRFLLDCYLAAVQQVINRHDILRTAFIWQGLSVPAQVVWRQAPLSVTELTLD</sequence>
<comment type="cofactor">
    <cofactor evidence="1">
        <name>pantetheine 4'-phosphate</name>
        <dbReference type="ChEBI" id="CHEBI:47942"/>
    </cofactor>
</comment>
<comment type="caution">
    <text evidence="5">The sequence shown here is derived from an EMBL/GenBank/DDBJ whole genome shotgun (WGS) entry which is preliminary data.</text>
</comment>
<keyword evidence="2" id="KW-0596">Phosphopantetheine</keyword>
<evidence type="ECO:0000313" key="5">
    <source>
        <dbReference type="EMBL" id="TDB40592.1"/>
    </source>
</evidence>
<keyword evidence="3" id="KW-0597">Phosphoprotein</keyword>
<dbReference type="PANTHER" id="PTHR45527">
    <property type="entry name" value="NONRIBOSOMAL PEPTIDE SYNTHETASE"/>
    <property type="match status" value="1"/>
</dbReference>
<dbReference type="FunFam" id="1.10.1200.10:FF:000005">
    <property type="entry name" value="Nonribosomal peptide synthetase 1"/>
    <property type="match status" value="1"/>
</dbReference>
<dbReference type="InterPro" id="IPR001242">
    <property type="entry name" value="Condensation_dom"/>
</dbReference>
<accession>A0A4R4IJZ9</accession>
<name>A0A4R4IJZ9_PHOLU</name>
<dbReference type="InterPro" id="IPR006162">
    <property type="entry name" value="Ppantetheine_attach_site"/>
</dbReference>
<dbReference type="RefSeq" id="WP_132349103.1">
    <property type="nucleotide sequence ID" value="NZ_CAWOLF010000125.1"/>
</dbReference>
<evidence type="ECO:0000256" key="1">
    <source>
        <dbReference type="ARBA" id="ARBA00001957"/>
    </source>
</evidence>
<dbReference type="PROSITE" id="PS00012">
    <property type="entry name" value="PHOSPHOPANTETHEINE"/>
    <property type="match status" value="1"/>
</dbReference>
<proteinExistence type="predicted"/>
<evidence type="ECO:0000256" key="3">
    <source>
        <dbReference type="ARBA" id="ARBA00022553"/>
    </source>
</evidence>
<dbReference type="GO" id="GO:0005737">
    <property type="term" value="C:cytoplasm"/>
    <property type="evidence" value="ECO:0007669"/>
    <property type="project" value="TreeGrafter"/>
</dbReference>
<dbReference type="Pfam" id="PF00550">
    <property type="entry name" value="PP-binding"/>
    <property type="match status" value="1"/>
</dbReference>
<dbReference type="InterPro" id="IPR009081">
    <property type="entry name" value="PP-bd_ACP"/>
</dbReference>
<organism evidence="5 6">
    <name type="scientific">Photorhabdus luminescens subsp. mexicana</name>
    <dbReference type="NCBI Taxonomy" id="2100167"/>
    <lineage>
        <taxon>Bacteria</taxon>
        <taxon>Pseudomonadati</taxon>
        <taxon>Pseudomonadota</taxon>
        <taxon>Gammaproteobacteria</taxon>
        <taxon>Enterobacterales</taxon>
        <taxon>Morganellaceae</taxon>
        <taxon>Photorhabdus</taxon>
    </lineage>
</organism>
<protein>
    <recommendedName>
        <fullName evidence="4">Carrier domain-containing protein</fullName>
    </recommendedName>
</protein>
<dbReference type="InterPro" id="IPR036736">
    <property type="entry name" value="ACP-like_sf"/>
</dbReference>
<dbReference type="GO" id="GO:0043041">
    <property type="term" value="P:amino acid activation for nonribosomal peptide biosynthetic process"/>
    <property type="evidence" value="ECO:0007669"/>
    <property type="project" value="TreeGrafter"/>
</dbReference>
<gene>
    <name evidence="5" type="ORF">C5468_25900</name>
</gene>
<dbReference type="Gene3D" id="1.10.1200.10">
    <property type="entry name" value="ACP-like"/>
    <property type="match status" value="1"/>
</dbReference>
<dbReference type="SUPFAM" id="SSF47336">
    <property type="entry name" value="ACP-like"/>
    <property type="match status" value="1"/>
</dbReference>
<dbReference type="GO" id="GO:0031177">
    <property type="term" value="F:phosphopantetheine binding"/>
    <property type="evidence" value="ECO:0007669"/>
    <property type="project" value="TreeGrafter"/>
</dbReference>
<dbReference type="Gene3D" id="3.30.559.10">
    <property type="entry name" value="Chloramphenicol acetyltransferase-like domain"/>
    <property type="match status" value="1"/>
</dbReference>
<feature type="non-terminal residue" evidence="5">
    <location>
        <position position="1"/>
    </location>
</feature>
<dbReference type="SUPFAM" id="SSF52777">
    <property type="entry name" value="CoA-dependent acyltransferases"/>
    <property type="match status" value="1"/>
</dbReference>
<dbReference type="GO" id="GO:0044550">
    <property type="term" value="P:secondary metabolite biosynthetic process"/>
    <property type="evidence" value="ECO:0007669"/>
    <property type="project" value="TreeGrafter"/>
</dbReference>
<dbReference type="InterPro" id="IPR023213">
    <property type="entry name" value="CAT-like_dom_sf"/>
</dbReference>
<feature type="non-terminal residue" evidence="5">
    <location>
        <position position="206"/>
    </location>
</feature>
<dbReference type="GO" id="GO:0003824">
    <property type="term" value="F:catalytic activity"/>
    <property type="evidence" value="ECO:0007669"/>
    <property type="project" value="InterPro"/>
</dbReference>
<evidence type="ECO:0000313" key="6">
    <source>
        <dbReference type="Proteomes" id="UP000295550"/>
    </source>
</evidence>
<reference evidence="5 6" key="1">
    <citation type="journal article" date="2019" name="Int. J. Syst. Evol. Microbiol.">
        <title>Photorhabdus khanii subsp. guanajuatensis subsp. nov., isolated from Heterorhabditis atacamensis, and Photorhabdus luminescens subsp. mexicana subsp. nov., isolated from Heterorhabditis mexicana entomopathogenic nematodes.</title>
        <authorList>
            <person name="Machado R.A.R."/>
            <person name="Bruno P."/>
            <person name="Arce C.C.M."/>
            <person name="Liechti N."/>
            <person name="Kohler A."/>
            <person name="Bernal J."/>
            <person name="Bruggmann R."/>
            <person name="Turlings T.C.J."/>
        </authorList>
    </citation>
    <scope>NUCLEOTIDE SEQUENCE [LARGE SCALE GENOMIC DNA]</scope>
    <source>
        <strain evidence="5 6">MEX47-22</strain>
    </source>
</reference>
<feature type="domain" description="Carrier" evidence="4">
    <location>
        <begin position="1"/>
        <end position="74"/>
    </location>
</feature>
<evidence type="ECO:0000256" key="2">
    <source>
        <dbReference type="ARBA" id="ARBA00022450"/>
    </source>
</evidence>
<dbReference type="PROSITE" id="PS50075">
    <property type="entry name" value="CARRIER"/>
    <property type="match status" value="1"/>
</dbReference>
<dbReference type="AlphaFoldDB" id="A0A4R4IJZ9"/>
<dbReference type="EMBL" id="PUJX01000125">
    <property type="protein sequence ID" value="TDB40592.1"/>
    <property type="molecule type" value="Genomic_DNA"/>
</dbReference>
<dbReference type="PANTHER" id="PTHR45527:SF1">
    <property type="entry name" value="FATTY ACID SYNTHASE"/>
    <property type="match status" value="1"/>
</dbReference>